<accession>A0A0F9MB63</accession>
<protein>
    <submittedName>
        <fullName evidence="1">Uncharacterized protein</fullName>
    </submittedName>
</protein>
<comment type="caution">
    <text evidence="1">The sequence shown here is derived from an EMBL/GenBank/DDBJ whole genome shotgun (WGS) entry which is preliminary data.</text>
</comment>
<sequence>MTGVKEPITYGEFYWAGQVDAQKVFAEDLEQAVKPFIPSIFADPEIRAAMPFDVLGKIEGLLEFPSPGLAEVGGRFVSEIADQAVSMVMTPALRKTQYAANRLFDNMIVSPDVAATLWFRKWIVESDFDYRFRAAGFSKNEQQLALSASQPFPGIPDLLRWARYHGPPENTWSTLVDEVTIEPRTFKFWDWLSQQKLATDQITALYKRKTLIDSQADQKLMETGWSRTDTAFVKELSYSIPNAMLLLQGGLMAQERESDLFESLGKADIHPDYQRTYYNAVLTKPASSDLVAYHLRQENKLRDLDDDLTKIGIHPDFLDVYKTLADRIPPLPDIITMAVREAFSPGVAARFGQYEDFPQEFAKYAAQQGLSEEWAQRYWAAHWGLPSVGQGFEMLHRGIIDQGDLMMLLKAQDVMPFWRDKLIEMAYRPLTRVDVRRMYKLGVLGISDVNAAYLNLGYSKENAQNMTEFTAAQILEQRAGLTTAEVIKAYVDRLVNKEDAVELLVMLNVEQEQAVYLIDTEDIKRDWYLVSNKIRAIRNLYKRGEYNVDQARDELLKLNQPTEQIDVLLDQWWYEKKEDGSPTWTKAETFRFYKKQLISKERVVQELKTMGYDDFHITVYMKVLE</sequence>
<gene>
    <name evidence="1" type="ORF">LCGC14_1176860</name>
</gene>
<reference evidence="1" key="1">
    <citation type="journal article" date="2015" name="Nature">
        <title>Complex archaea that bridge the gap between prokaryotes and eukaryotes.</title>
        <authorList>
            <person name="Spang A."/>
            <person name="Saw J.H."/>
            <person name="Jorgensen S.L."/>
            <person name="Zaremba-Niedzwiedzka K."/>
            <person name="Martijn J."/>
            <person name="Lind A.E."/>
            <person name="van Eijk R."/>
            <person name="Schleper C."/>
            <person name="Guy L."/>
            <person name="Ettema T.J."/>
        </authorList>
    </citation>
    <scope>NUCLEOTIDE SEQUENCE</scope>
</reference>
<evidence type="ECO:0000313" key="1">
    <source>
        <dbReference type="EMBL" id="KKM96566.1"/>
    </source>
</evidence>
<organism evidence="1">
    <name type="scientific">marine sediment metagenome</name>
    <dbReference type="NCBI Taxonomy" id="412755"/>
    <lineage>
        <taxon>unclassified sequences</taxon>
        <taxon>metagenomes</taxon>
        <taxon>ecological metagenomes</taxon>
    </lineage>
</organism>
<dbReference type="EMBL" id="LAZR01005864">
    <property type="protein sequence ID" value="KKM96566.1"/>
    <property type="molecule type" value="Genomic_DNA"/>
</dbReference>
<dbReference type="AlphaFoldDB" id="A0A0F9MB63"/>
<proteinExistence type="predicted"/>
<name>A0A0F9MB63_9ZZZZ</name>